<dbReference type="GO" id="GO:0031956">
    <property type="term" value="F:medium-chain fatty acid-CoA ligase activity"/>
    <property type="evidence" value="ECO:0007669"/>
    <property type="project" value="TreeGrafter"/>
</dbReference>
<evidence type="ECO:0000259" key="1">
    <source>
        <dbReference type="Pfam" id="PF00501"/>
    </source>
</evidence>
<organism evidence="2 3">
    <name type="scientific">Corynebacterium callunae DSM 20147</name>
    <dbReference type="NCBI Taxonomy" id="1121353"/>
    <lineage>
        <taxon>Bacteria</taxon>
        <taxon>Bacillati</taxon>
        <taxon>Actinomycetota</taxon>
        <taxon>Actinomycetes</taxon>
        <taxon>Mycobacteriales</taxon>
        <taxon>Corynebacteriaceae</taxon>
        <taxon>Corynebacterium</taxon>
    </lineage>
</organism>
<dbReference type="eggNOG" id="COG0318">
    <property type="taxonomic scope" value="Bacteria"/>
</dbReference>
<accession>M1UXB6</accession>
<dbReference type="RefSeq" id="WP_015650295.1">
    <property type="nucleotide sequence ID" value="NC_020506.1"/>
</dbReference>
<dbReference type="PATRIC" id="fig|1121353.3.peg.406"/>
<evidence type="ECO:0000313" key="2">
    <source>
        <dbReference type="EMBL" id="AGG65843.1"/>
    </source>
</evidence>
<dbReference type="GO" id="GO:0008756">
    <property type="term" value="F:o-succinylbenzoate-CoA ligase activity"/>
    <property type="evidence" value="ECO:0007669"/>
    <property type="project" value="UniProtKB-EC"/>
</dbReference>
<dbReference type="EC" id="6.2.1.26" evidence="2"/>
<dbReference type="InterPro" id="IPR042099">
    <property type="entry name" value="ANL_N_sf"/>
</dbReference>
<feature type="domain" description="AMP-dependent synthetase/ligase" evidence="1">
    <location>
        <begin position="55"/>
        <end position="231"/>
    </location>
</feature>
<evidence type="ECO:0000313" key="3">
    <source>
        <dbReference type="Proteomes" id="UP000011760"/>
    </source>
</evidence>
<keyword evidence="3" id="KW-1185">Reference proteome</keyword>
<reference evidence="2 3" key="1">
    <citation type="submission" date="2013-02" db="EMBL/GenBank/DDBJ databases">
        <title>The complete genome sequence of Corynebacterium callunae DSM 20147.</title>
        <authorList>
            <person name="Ruckert C."/>
            <person name="Albersmeier A."/>
            <person name="Kalinowski J."/>
        </authorList>
    </citation>
    <scope>NUCLEOTIDE SEQUENCE [LARGE SCALE GENOMIC DNA]</scope>
    <source>
        <strain evidence="2 3">DSM 20147</strain>
    </source>
</reference>
<sequence>MNNRILEPLPVDLRNPTAILDDLEDAISGRRTLLPIPVQDKERAQLLRSSQRAGQPIDSAIALVMATSGSTGTPKGAQLSPLNLVSSADATHQFLGGPGQWLLAMPAHHIAGMQVLIRALIAGVDPLAIDLSRGFNISEFASAATELKTTGDRIYTSLTPMQLLKAMDSLQGIEALALFDGILVGGAALSRQAREAASKLGLKVVTTYGSSETSGGCVYDGKPIPGAQVRIREGRIELGGPMIAQGYRNSPAHEDFAESGWFKTSDAGEFVDSTLVVKGRIDAVIDSGGLKLHPEVLERAISDIAGVSSACVVGIPDPRLGQAIVAAYAGSISPSQVIEGLDSLPRWQLPKQLKHLPQMPTIGPGKVDRKAIAALF</sequence>
<dbReference type="Proteomes" id="UP000011760">
    <property type="component" value="Chromosome"/>
</dbReference>
<gene>
    <name evidence="2" type="ORF">H924_01945</name>
</gene>
<dbReference type="PROSITE" id="PS00455">
    <property type="entry name" value="AMP_BINDING"/>
    <property type="match status" value="1"/>
</dbReference>
<keyword evidence="2" id="KW-0436">Ligase</keyword>
<dbReference type="KEGG" id="ccn:H924_01945"/>
<name>M1UXB6_9CORY</name>
<protein>
    <submittedName>
        <fullName evidence="2">O-succinylbenzoic acid--CoA ligase</fullName>
        <ecNumber evidence="2">6.2.1.26</ecNumber>
    </submittedName>
</protein>
<dbReference type="InterPro" id="IPR045851">
    <property type="entry name" value="AMP-bd_C_sf"/>
</dbReference>
<dbReference type="SUPFAM" id="SSF56801">
    <property type="entry name" value="Acetyl-CoA synthetase-like"/>
    <property type="match status" value="1"/>
</dbReference>
<dbReference type="OrthoDB" id="9803968at2"/>
<dbReference type="PANTHER" id="PTHR43201">
    <property type="entry name" value="ACYL-COA SYNTHETASE"/>
    <property type="match status" value="1"/>
</dbReference>
<dbReference type="CDD" id="cd17630">
    <property type="entry name" value="OSB_MenE-like"/>
    <property type="match status" value="1"/>
</dbReference>
<dbReference type="PANTHER" id="PTHR43201:SF32">
    <property type="entry name" value="2-SUCCINYLBENZOATE--COA LIGASE, CHLOROPLASTIC_PEROXISOMAL"/>
    <property type="match status" value="1"/>
</dbReference>
<dbReference type="STRING" id="1121353.H924_01945"/>
<dbReference type="Pfam" id="PF00501">
    <property type="entry name" value="AMP-binding"/>
    <property type="match status" value="1"/>
</dbReference>
<dbReference type="InterPro" id="IPR000873">
    <property type="entry name" value="AMP-dep_synth/lig_dom"/>
</dbReference>
<dbReference type="InterPro" id="IPR020845">
    <property type="entry name" value="AMP-binding_CS"/>
</dbReference>
<dbReference type="HOGENOM" id="CLU_000022_59_3_11"/>
<dbReference type="EMBL" id="CP004354">
    <property type="protein sequence ID" value="AGG65843.1"/>
    <property type="molecule type" value="Genomic_DNA"/>
</dbReference>
<dbReference type="Gene3D" id="3.30.300.30">
    <property type="match status" value="1"/>
</dbReference>
<dbReference type="NCBIfam" id="NF005877">
    <property type="entry name" value="PRK07824.1"/>
    <property type="match status" value="1"/>
</dbReference>
<proteinExistence type="predicted"/>
<dbReference type="Gene3D" id="3.40.50.12780">
    <property type="entry name" value="N-terminal domain of ligase-like"/>
    <property type="match status" value="1"/>
</dbReference>
<dbReference type="GO" id="GO:0006631">
    <property type="term" value="P:fatty acid metabolic process"/>
    <property type="evidence" value="ECO:0007669"/>
    <property type="project" value="TreeGrafter"/>
</dbReference>
<dbReference type="AlphaFoldDB" id="M1UXB6"/>